<dbReference type="SMART" id="SM00854">
    <property type="entry name" value="PGA_cap"/>
    <property type="match status" value="1"/>
</dbReference>
<evidence type="ECO:0000313" key="3">
    <source>
        <dbReference type="EMBL" id="RIH82806.1"/>
    </source>
</evidence>
<evidence type="ECO:0000259" key="2">
    <source>
        <dbReference type="SMART" id="SM00854"/>
    </source>
</evidence>
<dbReference type="InterPro" id="IPR052169">
    <property type="entry name" value="CW_Biosynth-Accessory"/>
</dbReference>
<reference evidence="3 4" key="1">
    <citation type="submission" date="2018-08" db="EMBL/GenBank/DDBJ databases">
        <title>Meiothermus roseus NBRC 110900 genome sequencing project.</title>
        <authorList>
            <person name="Da Costa M.S."/>
            <person name="Albuquerque L."/>
            <person name="Raposo P."/>
            <person name="Froufe H.J.C."/>
            <person name="Barroso C.S."/>
            <person name="Egas C."/>
        </authorList>
    </citation>
    <scope>NUCLEOTIDE SEQUENCE [LARGE SCALE GENOMIC DNA]</scope>
    <source>
        <strain evidence="3 4">NBRC 110900</strain>
    </source>
</reference>
<protein>
    <submittedName>
        <fullName evidence="3">Capsule biosynthesis protein CapA</fullName>
    </submittedName>
</protein>
<organism evidence="3 4">
    <name type="scientific">Calidithermus roseus</name>
    <dbReference type="NCBI Taxonomy" id="1644118"/>
    <lineage>
        <taxon>Bacteria</taxon>
        <taxon>Thermotogati</taxon>
        <taxon>Deinococcota</taxon>
        <taxon>Deinococci</taxon>
        <taxon>Thermales</taxon>
        <taxon>Thermaceae</taxon>
        <taxon>Calidithermus</taxon>
    </lineage>
</organism>
<sequence>MVVALTGDVMLGRLVNEALLRHGPAYPWGDVLPDLHRADARIVNLECVIARHGTPWQRWPKVFHFRANPLAVDALKLAKIDCVAIANNHVLDYEEEAFLEMLELLEAAGIAYVGAGRNLEEARRPVILSLQGLRLGVVAFTDNEPGWKATAATPGTNYLPVSLESVPVLQEGIARARAMGAELVIVSAHWGPNMRLRPTPAFREFARAVIEAGADVFHGHSAHVFQGIEVYRGRPILYDCGEFVDDYAVDPVLRNDWGLLLELEVEEKKVRRVELTPLLIDDCQVNRAAGRDFEAITQRIGELSAQMGTTLQREGARLWVECA</sequence>
<gene>
    <name evidence="3" type="primary">capA</name>
    <name evidence="3" type="ORF">Mrose_03263</name>
</gene>
<dbReference type="CDD" id="cd07381">
    <property type="entry name" value="MPP_CapA"/>
    <property type="match status" value="1"/>
</dbReference>
<dbReference type="RefSeq" id="WP_119280120.1">
    <property type="nucleotide sequence ID" value="NZ_QWLA01000093.1"/>
</dbReference>
<feature type="domain" description="Capsule synthesis protein CapA" evidence="2">
    <location>
        <begin position="2"/>
        <end position="247"/>
    </location>
</feature>
<dbReference type="PANTHER" id="PTHR33393">
    <property type="entry name" value="POLYGLUTAMINE SYNTHESIS ACCESSORY PROTEIN RV0574C-RELATED"/>
    <property type="match status" value="1"/>
</dbReference>
<evidence type="ECO:0000313" key="4">
    <source>
        <dbReference type="Proteomes" id="UP000265341"/>
    </source>
</evidence>
<dbReference type="AlphaFoldDB" id="A0A399EGD7"/>
<dbReference type="InterPro" id="IPR029052">
    <property type="entry name" value="Metallo-depent_PP-like"/>
</dbReference>
<dbReference type="PANTHER" id="PTHR33393:SF11">
    <property type="entry name" value="POLYGLUTAMINE SYNTHESIS ACCESSORY PROTEIN RV0574C-RELATED"/>
    <property type="match status" value="1"/>
</dbReference>
<comment type="caution">
    <text evidence="3">The sequence shown here is derived from an EMBL/GenBank/DDBJ whole genome shotgun (WGS) entry which is preliminary data.</text>
</comment>
<dbReference type="OrthoDB" id="9810906at2"/>
<evidence type="ECO:0000256" key="1">
    <source>
        <dbReference type="ARBA" id="ARBA00005662"/>
    </source>
</evidence>
<dbReference type="Gene3D" id="3.60.21.10">
    <property type="match status" value="1"/>
</dbReference>
<name>A0A399EGD7_9DEIN</name>
<dbReference type="InterPro" id="IPR019079">
    <property type="entry name" value="Capsule_synth_CapA"/>
</dbReference>
<dbReference type="Pfam" id="PF09587">
    <property type="entry name" value="PGA_cap"/>
    <property type="match status" value="1"/>
</dbReference>
<comment type="similarity">
    <text evidence="1">Belongs to the CapA family.</text>
</comment>
<dbReference type="Proteomes" id="UP000265341">
    <property type="component" value="Unassembled WGS sequence"/>
</dbReference>
<keyword evidence="4" id="KW-1185">Reference proteome</keyword>
<dbReference type="SUPFAM" id="SSF56300">
    <property type="entry name" value="Metallo-dependent phosphatases"/>
    <property type="match status" value="1"/>
</dbReference>
<proteinExistence type="inferred from homology"/>
<accession>A0A399EGD7</accession>
<dbReference type="EMBL" id="QWLA01000093">
    <property type="protein sequence ID" value="RIH82806.1"/>
    <property type="molecule type" value="Genomic_DNA"/>
</dbReference>